<dbReference type="InterPro" id="IPR000522">
    <property type="entry name" value="ABC_transptr_permease_BtuC"/>
</dbReference>
<dbReference type="GO" id="GO:0022857">
    <property type="term" value="F:transmembrane transporter activity"/>
    <property type="evidence" value="ECO:0007669"/>
    <property type="project" value="InterPro"/>
</dbReference>
<dbReference type="AlphaFoldDB" id="A0A1N5UU61"/>
<proteinExistence type="inferred from homology"/>
<sequence>MLMFKNKQIRKLMVSHGRTYTIFSISIIAFFLSFFLSLGVGSVNVEFFTILRSVGEQIGINVGSVKYSDYIIVTQLREPEILGAAAVGASLGVGGAVIQSIFRNPISEPYITGVSSGATLGAVIAIVFGITVFGIFTLPIFAFIFAILIVSGVYVLSFRNGRTPPVVFLLTGIAISLFATSFVALLLYSKPALENRIFYWILGSLSGISWLDDMIVVPLVIVTSLILGSMYRQLNALQMGEIYAKSVGVNAEKSKLAAIGLTTVAVSACVSISGLIGFVGLIFPHVSRLLYGGSNKYVIPSSAILGATFLILSNDLAHLIIKGEVLPIGIITGIIGVPFFMILMAKISKRGYYSA</sequence>
<feature type="transmembrane region" description="Helical" evidence="8">
    <location>
        <begin position="81"/>
        <end position="102"/>
    </location>
</feature>
<dbReference type="Pfam" id="PF01032">
    <property type="entry name" value="FecCD"/>
    <property type="match status" value="1"/>
</dbReference>
<dbReference type="InterPro" id="IPR037294">
    <property type="entry name" value="ABC_BtuC-like"/>
</dbReference>
<comment type="similarity">
    <text evidence="2">Belongs to the binding-protein-dependent transport system permease family. FecCD subfamily.</text>
</comment>
<evidence type="ECO:0000313" key="10">
    <source>
        <dbReference type="EMBL" id="SJK84930.1"/>
    </source>
</evidence>
<evidence type="ECO:0000313" key="12">
    <source>
        <dbReference type="Proteomes" id="UP000195607"/>
    </source>
</evidence>
<evidence type="ECO:0000256" key="3">
    <source>
        <dbReference type="ARBA" id="ARBA00022448"/>
    </source>
</evidence>
<reference evidence="9 12" key="1">
    <citation type="submission" date="2016-04" db="EMBL/GenBank/DDBJ databases">
        <authorList>
            <person name="Evans L.H."/>
            <person name="Alamgir A."/>
            <person name="Owens N."/>
            <person name="Weber N.D."/>
            <person name="Virtaneva K."/>
            <person name="Barbian K."/>
            <person name="Babar A."/>
            <person name="Rosenke K."/>
        </authorList>
    </citation>
    <scope>NUCLEOTIDE SEQUENCE [LARGE SCALE GENOMIC DNA]</scope>
    <source>
        <strain evidence="9">S5</strain>
        <strain evidence="12">S5(T) (JCM 30642 \VKM B-2941)</strain>
    </source>
</reference>
<name>A0A1N5UU61_9ARCH</name>
<dbReference type="KEGG" id="cdiv:CPM_1119"/>
<evidence type="ECO:0000256" key="1">
    <source>
        <dbReference type="ARBA" id="ARBA00004651"/>
    </source>
</evidence>
<feature type="transmembrane region" description="Helical" evidence="8">
    <location>
        <begin position="123"/>
        <end position="154"/>
    </location>
</feature>
<dbReference type="PANTHER" id="PTHR30472:SF25">
    <property type="entry name" value="ABC TRANSPORTER PERMEASE PROTEIN MJ0876-RELATED"/>
    <property type="match status" value="1"/>
</dbReference>
<dbReference type="Proteomes" id="UP000187822">
    <property type="component" value="Chromosome I"/>
</dbReference>
<comment type="subcellular location">
    <subcellularLocation>
        <location evidence="1">Cell membrane</location>
        <topology evidence="1">Multi-pass membrane protein</topology>
    </subcellularLocation>
</comment>
<dbReference type="GO" id="GO:0005886">
    <property type="term" value="C:plasma membrane"/>
    <property type="evidence" value="ECO:0007669"/>
    <property type="project" value="UniProtKB-SubCell"/>
</dbReference>
<evidence type="ECO:0000313" key="9">
    <source>
        <dbReference type="EMBL" id="SIM64251.1"/>
    </source>
</evidence>
<keyword evidence="5 8" id="KW-0812">Transmembrane</keyword>
<accession>A0A1N5UU61</accession>
<organism evidence="9 12">
    <name type="scientific">Cuniculiplasma divulgatum</name>
    <dbReference type="NCBI Taxonomy" id="1673428"/>
    <lineage>
        <taxon>Archaea</taxon>
        <taxon>Methanobacteriati</taxon>
        <taxon>Thermoplasmatota</taxon>
        <taxon>Thermoplasmata</taxon>
        <taxon>Thermoplasmatales</taxon>
        <taxon>Cuniculiplasmataceae</taxon>
        <taxon>Cuniculiplasma</taxon>
    </lineage>
</organism>
<dbReference type="Proteomes" id="UP000195607">
    <property type="component" value="Chromosome I"/>
</dbReference>
<evidence type="ECO:0000256" key="4">
    <source>
        <dbReference type="ARBA" id="ARBA00022475"/>
    </source>
</evidence>
<feature type="transmembrane region" description="Helical" evidence="8">
    <location>
        <begin position="256"/>
        <end position="283"/>
    </location>
</feature>
<feature type="transmembrane region" description="Helical" evidence="8">
    <location>
        <begin position="295"/>
        <end position="313"/>
    </location>
</feature>
<gene>
    <name evidence="10" type="ORF">CPM_1119</name>
    <name evidence="9" type="ORF">CSP5_1115</name>
</gene>
<reference evidence="10" key="3">
    <citation type="submission" date="2016-06" db="EMBL/GenBank/DDBJ databases">
        <authorList>
            <person name="Olsen C.W."/>
            <person name="Carey S."/>
            <person name="Hinshaw L."/>
            <person name="Karasin A.I."/>
        </authorList>
    </citation>
    <scope>NUCLEOTIDE SEQUENCE [LARGE SCALE GENOMIC DNA]</scope>
    <source>
        <strain evidence="10">PM4</strain>
    </source>
</reference>
<evidence type="ECO:0000256" key="7">
    <source>
        <dbReference type="ARBA" id="ARBA00023136"/>
    </source>
</evidence>
<feature type="transmembrane region" description="Helical" evidence="8">
    <location>
        <begin position="166"/>
        <end position="188"/>
    </location>
</feature>
<keyword evidence="7 8" id="KW-0472">Membrane</keyword>
<evidence type="ECO:0000256" key="5">
    <source>
        <dbReference type="ARBA" id="ARBA00022692"/>
    </source>
</evidence>
<evidence type="ECO:0000313" key="11">
    <source>
        <dbReference type="Proteomes" id="UP000187822"/>
    </source>
</evidence>
<reference evidence="11" key="2">
    <citation type="submission" date="2016-06" db="EMBL/GenBank/DDBJ databases">
        <authorList>
            <person name="Toshchakov V.S."/>
        </authorList>
    </citation>
    <scope>NUCLEOTIDE SEQUENCE [LARGE SCALE GENOMIC DNA]</scope>
    <source>
        <strain>PM4 (JCM 30641</strain>
        <strain evidence="11">\VKM B-2940)</strain>
    </source>
</reference>
<evidence type="ECO:0000256" key="6">
    <source>
        <dbReference type="ARBA" id="ARBA00022989"/>
    </source>
</evidence>
<feature type="transmembrane region" description="Helical" evidence="8">
    <location>
        <begin position="200"/>
        <end position="227"/>
    </location>
</feature>
<keyword evidence="11" id="KW-1185">Reference proteome</keyword>
<protein>
    <submittedName>
        <fullName evidence="9">FeCT family ABC transporter permease</fullName>
    </submittedName>
</protein>
<keyword evidence="3" id="KW-0813">Transport</keyword>
<dbReference type="EMBL" id="LT671858">
    <property type="protein sequence ID" value="SIM64251.1"/>
    <property type="molecule type" value="Genomic_DNA"/>
</dbReference>
<dbReference type="CDD" id="cd06550">
    <property type="entry name" value="TM_ABC_iron-siderophores_like"/>
    <property type="match status" value="1"/>
</dbReference>
<feature type="transmembrane region" description="Helical" evidence="8">
    <location>
        <begin position="20"/>
        <end position="43"/>
    </location>
</feature>
<dbReference type="SUPFAM" id="SSF81345">
    <property type="entry name" value="ABC transporter involved in vitamin B12 uptake, BtuC"/>
    <property type="match status" value="1"/>
</dbReference>
<feature type="transmembrane region" description="Helical" evidence="8">
    <location>
        <begin position="325"/>
        <end position="345"/>
    </location>
</feature>
<evidence type="ECO:0000256" key="2">
    <source>
        <dbReference type="ARBA" id="ARBA00007935"/>
    </source>
</evidence>
<keyword evidence="6 8" id="KW-1133">Transmembrane helix</keyword>
<dbReference type="EMBL" id="LT719092">
    <property type="protein sequence ID" value="SJK84930.1"/>
    <property type="molecule type" value="Genomic_DNA"/>
</dbReference>
<dbReference type="GO" id="GO:0033214">
    <property type="term" value="P:siderophore-iron import into cell"/>
    <property type="evidence" value="ECO:0007669"/>
    <property type="project" value="TreeGrafter"/>
</dbReference>
<dbReference type="Gene3D" id="1.10.3470.10">
    <property type="entry name" value="ABC transporter involved in vitamin B12 uptake, BtuC"/>
    <property type="match status" value="1"/>
</dbReference>
<evidence type="ECO:0000256" key="8">
    <source>
        <dbReference type="SAM" id="Phobius"/>
    </source>
</evidence>
<dbReference type="PANTHER" id="PTHR30472">
    <property type="entry name" value="FERRIC ENTEROBACTIN TRANSPORT SYSTEM PERMEASE PROTEIN"/>
    <property type="match status" value="1"/>
</dbReference>
<keyword evidence="4" id="KW-1003">Cell membrane</keyword>
<dbReference type="STRING" id="1673428.CPM_1119"/>